<dbReference type="OrthoDB" id="676979at2759"/>
<evidence type="ECO:0000313" key="8">
    <source>
        <dbReference type="WBParaSite" id="HDID_0000482701-mRNA-1"/>
    </source>
</evidence>
<dbReference type="SUPFAM" id="SSF52058">
    <property type="entry name" value="L domain-like"/>
    <property type="match status" value="1"/>
</dbReference>
<dbReference type="STRING" id="6216.A0A0R3SIR2"/>
<reference evidence="8" key="1">
    <citation type="submission" date="2017-02" db="UniProtKB">
        <authorList>
            <consortium name="WormBaseParasite"/>
        </authorList>
    </citation>
    <scope>IDENTIFICATION</scope>
</reference>
<dbReference type="Pfam" id="PF13855">
    <property type="entry name" value="LRR_8"/>
    <property type="match status" value="2"/>
</dbReference>
<dbReference type="EMBL" id="UYSG01002048">
    <property type="protein sequence ID" value="VDL56303.1"/>
    <property type="molecule type" value="Genomic_DNA"/>
</dbReference>
<feature type="region of interest" description="Disordered" evidence="3">
    <location>
        <begin position="647"/>
        <end position="723"/>
    </location>
</feature>
<feature type="region of interest" description="Disordered" evidence="3">
    <location>
        <begin position="735"/>
        <end position="755"/>
    </location>
</feature>
<feature type="compositionally biased region" description="Polar residues" evidence="3">
    <location>
        <begin position="743"/>
        <end position="755"/>
    </location>
</feature>
<accession>A0A0R3SIR2</accession>
<feature type="chain" id="PRO_5043131296" evidence="5">
    <location>
        <begin position="27"/>
        <end position="755"/>
    </location>
</feature>
<evidence type="ECO:0000313" key="6">
    <source>
        <dbReference type="EMBL" id="VDL56303.1"/>
    </source>
</evidence>
<keyword evidence="4" id="KW-1133">Transmembrane helix</keyword>
<evidence type="ECO:0000256" key="4">
    <source>
        <dbReference type="SAM" id="Phobius"/>
    </source>
</evidence>
<proteinExistence type="predicted"/>
<dbReference type="PANTHER" id="PTHR24366:SF96">
    <property type="entry name" value="LEUCINE RICH REPEAT CONTAINING 53"/>
    <property type="match status" value="1"/>
</dbReference>
<keyword evidence="1" id="KW-0433">Leucine-rich repeat</keyword>
<evidence type="ECO:0000256" key="1">
    <source>
        <dbReference type="ARBA" id="ARBA00022614"/>
    </source>
</evidence>
<keyword evidence="2" id="KW-0677">Repeat</keyword>
<feature type="compositionally biased region" description="Low complexity" evidence="3">
    <location>
        <begin position="703"/>
        <end position="716"/>
    </location>
</feature>
<dbReference type="SMART" id="SM00369">
    <property type="entry name" value="LRR_TYP"/>
    <property type="match status" value="4"/>
</dbReference>
<feature type="signal peptide" evidence="5">
    <location>
        <begin position="1"/>
        <end position="26"/>
    </location>
</feature>
<evidence type="ECO:0000256" key="2">
    <source>
        <dbReference type="ARBA" id="ARBA00022737"/>
    </source>
</evidence>
<dbReference type="PANTHER" id="PTHR24366">
    <property type="entry name" value="IG(IMMUNOGLOBULIN) AND LRR(LEUCINE RICH REPEAT) DOMAINS"/>
    <property type="match status" value="1"/>
</dbReference>
<evidence type="ECO:0000256" key="5">
    <source>
        <dbReference type="SAM" id="SignalP"/>
    </source>
</evidence>
<name>A0A0R3SIR2_HYMDI</name>
<keyword evidence="4" id="KW-0472">Membrane</keyword>
<feature type="compositionally biased region" description="Low complexity" evidence="3">
    <location>
        <begin position="665"/>
        <end position="682"/>
    </location>
</feature>
<dbReference type="InterPro" id="IPR001611">
    <property type="entry name" value="Leu-rich_rpt"/>
</dbReference>
<keyword evidence="4" id="KW-0812">Transmembrane</keyword>
<dbReference type="AlphaFoldDB" id="A0A0R3SIR2"/>
<sequence>MRDRFDEPATRGIMFLFLFLAFGAHGDTLLCPSGCYCPSEEVAHCCIFPPDSLPPVQCNIPGRRQISANANSTLRWPVMDTCLARWTDLSIHLAPNSWPPPRSKRPCTALLSRITISGGSLTSLKAQHFQSLFGNQENQLKSITIENTDLESLEQGLFDRLSLKSLTEIHIRENPNLGYKGFGVSVFSGLPQLETLDLESNRIEHLDFVRWGFPIIAKDRPPSRLTTLNLANNSLTFIKPGVFNLFPFLESLSLTNNRLSSLSSSVFEGLTSLKQLDLSGNLLNLMELKNSVPDFSITLANLNLLDISMNPLMRSIYTENAKWWLSSGCPVSLTHLFMNYIDVDQGQEYPILPPIDWSRCVKLSRVEIQQIPRLSCLPSSWLRSDVFPALPEFVTSAFRVCPPPTTTALTNTTTSSVIVSTLTAPLAINATAKSLSYDPTGIRELIVSSVVGGVLFILLILLIVIVFLCRRRHWTYGPVGKENGKPGGVGNGALKNGRCQRPLIASTYIPASADCPPPISDGDCDDGELSASSMRPAESRILYDESGIPVCSMMMPEPGSPTVLMLPDGTLALTSQFIPFSGRATPSSHTGLLDSSSYRNSRIFLKQPLMVPLMTSHTSLANSQIDFPQRQAHSQASYQHLGKARGRLHQQNGGGGSVRNQPPNSSLSCKSTSFSSLGGSVHSEIRPLSSSAFRASPPPLDQPPQTKSPSSPSNTSIEDEEPSLMVVATAVTATASTSISTTNPSPNSQSDDAVA</sequence>
<keyword evidence="5" id="KW-0732">Signal</keyword>
<evidence type="ECO:0000256" key="3">
    <source>
        <dbReference type="SAM" id="MobiDB-lite"/>
    </source>
</evidence>
<dbReference type="Gene3D" id="3.80.10.10">
    <property type="entry name" value="Ribonuclease Inhibitor"/>
    <property type="match status" value="2"/>
</dbReference>
<dbReference type="InterPro" id="IPR032675">
    <property type="entry name" value="LRR_dom_sf"/>
</dbReference>
<organism evidence="8">
    <name type="scientific">Hymenolepis diminuta</name>
    <name type="common">Rat tapeworm</name>
    <dbReference type="NCBI Taxonomy" id="6216"/>
    <lineage>
        <taxon>Eukaryota</taxon>
        <taxon>Metazoa</taxon>
        <taxon>Spiralia</taxon>
        <taxon>Lophotrochozoa</taxon>
        <taxon>Platyhelminthes</taxon>
        <taxon>Cestoda</taxon>
        <taxon>Eucestoda</taxon>
        <taxon>Cyclophyllidea</taxon>
        <taxon>Hymenolepididae</taxon>
        <taxon>Hymenolepis</taxon>
    </lineage>
</organism>
<dbReference type="Proteomes" id="UP000274504">
    <property type="component" value="Unassembled WGS sequence"/>
</dbReference>
<protein>
    <submittedName>
        <fullName evidence="8">LRRCT domain-containing protein</fullName>
    </submittedName>
</protein>
<reference evidence="6 7" key="2">
    <citation type="submission" date="2018-11" db="EMBL/GenBank/DDBJ databases">
        <authorList>
            <consortium name="Pathogen Informatics"/>
        </authorList>
    </citation>
    <scope>NUCLEOTIDE SEQUENCE [LARGE SCALE GENOMIC DNA]</scope>
</reference>
<dbReference type="PROSITE" id="PS51450">
    <property type="entry name" value="LRR"/>
    <property type="match status" value="1"/>
</dbReference>
<gene>
    <name evidence="6" type="ORF">HDID_LOCUS4825</name>
</gene>
<evidence type="ECO:0000313" key="7">
    <source>
        <dbReference type="Proteomes" id="UP000274504"/>
    </source>
</evidence>
<dbReference type="InterPro" id="IPR003591">
    <property type="entry name" value="Leu-rich_rpt_typical-subtyp"/>
</dbReference>
<feature type="transmembrane region" description="Helical" evidence="4">
    <location>
        <begin position="445"/>
        <end position="468"/>
    </location>
</feature>
<dbReference type="WBParaSite" id="HDID_0000482701-mRNA-1">
    <property type="protein sequence ID" value="HDID_0000482701-mRNA-1"/>
    <property type="gene ID" value="HDID_0000482701"/>
</dbReference>